<evidence type="ECO:0000313" key="7">
    <source>
        <dbReference type="EMBL" id="SSA38202.1"/>
    </source>
</evidence>
<dbReference type="InterPro" id="IPR009057">
    <property type="entry name" value="Homeodomain-like_sf"/>
</dbReference>
<evidence type="ECO:0000313" key="6">
    <source>
        <dbReference type="EMBL" id="PWJ21924.1"/>
    </source>
</evidence>
<dbReference type="PROSITE" id="PS50977">
    <property type="entry name" value="HTH_TETR_2"/>
    <property type="match status" value="1"/>
</dbReference>
<reference evidence="6 8" key="2">
    <citation type="submission" date="2018-03" db="EMBL/GenBank/DDBJ databases">
        <title>Genomic Encyclopedia of Archaeal and Bacterial Type Strains, Phase II (KMG-II): from individual species to whole genera.</title>
        <authorList>
            <person name="Goeker M."/>
        </authorList>
    </citation>
    <scope>NUCLEOTIDE SEQUENCE [LARGE SCALE GENOMIC DNA]</scope>
    <source>
        <strain evidence="6 8">DSM 25227</strain>
    </source>
</reference>
<dbReference type="OrthoDB" id="9779746at2"/>
<keyword evidence="3" id="KW-0804">Transcription</keyword>
<dbReference type="PANTHER" id="PTHR30055">
    <property type="entry name" value="HTH-TYPE TRANSCRIPTIONAL REGULATOR RUTR"/>
    <property type="match status" value="1"/>
</dbReference>
<evidence type="ECO:0000259" key="5">
    <source>
        <dbReference type="PROSITE" id="PS50977"/>
    </source>
</evidence>
<organism evidence="7 9">
    <name type="scientific">Jannaschia seohaensis</name>
    <dbReference type="NCBI Taxonomy" id="475081"/>
    <lineage>
        <taxon>Bacteria</taxon>
        <taxon>Pseudomonadati</taxon>
        <taxon>Pseudomonadota</taxon>
        <taxon>Alphaproteobacteria</taxon>
        <taxon>Rhodobacterales</taxon>
        <taxon>Roseobacteraceae</taxon>
        <taxon>Jannaschia</taxon>
    </lineage>
</organism>
<feature type="domain" description="HTH tetR-type" evidence="5">
    <location>
        <begin position="10"/>
        <end position="70"/>
    </location>
</feature>
<name>A0A2Y9BVZ6_9RHOB</name>
<evidence type="ECO:0000256" key="2">
    <source>
        <dbReference type="ARBA" id="ARBA00023125"/>
    </source>
</evidence>
<evidence type="ECO:0000256" key="3">
    <source>
        <dbReference type="ARBA" id="ARBA00023163"/>
    </source>
</evidence>
<dbReference type="PRINTS" id="PR00455">
    <property type="entry name" value="HTHTETR"/>
</dbReference>
<evidence type="ECO:0000313" key="9">
    <source>
        <dbReference type="Proteomes" id="UP000251571"/>
    </source>
</evidence>
<dbReference type="GO" id="GO:0003700">
    <property type="term" value="F:DNA-binding transcription factor activity"/>
    <property type="evidence" value="ECO:0007669"/>
    <property type="project" value="TreeGrafter"/>
</dbReference>
<keyword evidence="2 4" id="KW-0238">DNA-binding</keyword>
<evidence type="ECO:0000256" key="1">
    <source>
        <dbReference type="ARBA" id="ARBA00023015"/>
    </source>
</evidence>
<dbReference type="Pfam" id="PF17932">
    <property type="entry name" value="TetR_C_24"/>
    <property type="match status" value="1"/>
</dbReference>
<dbReference type="Gene3D" id="1.10.10.60">
    <property type="entry name" value="Homeodomain-like"/>
    <property type="match status" value="1"/>
</dbReference>
<proteinExistence type="predicted"/>
<keyword evidence="1" id="KW-0805">Transcription regulation</keyword>
<evidence type="ECO:0000313" key="8">
    <source>
        <dbReference type="Proteomes" id="UP000245839"/>
    </source>
</evidence>
<dbReference type="InterPro" id="IPR001647">
    <property type="entry name" value="HTH_TetR"/>
</dbReference>
<gene>
    <name evidence="6" type="ORF">BCF38_101333</name>
    <name evidence="7" type="ORF">SAMN05421539_101333</name>
</gene>
<feature type="DNA-binding region" description="H-T-H motif" evidence="4">
    <location>
        <begin position="33"/>
        <end position="52"/>
    </location>
</feature>
<accession>A0A2Y9BVZ6</accession>
<dbReference type="SUPFAM" id="SSF46689">
    <property type="entry name" value="Homeodomain-like"/>
    <property type="match status" value="1"/>
</dbReference>
<dbReference type="InterPro" id="IPR050109">
    <property type="entry name" value="HTH-type_TetR-like_transc_reg"/>
</dbReference>
<dbReference type="EMBL" id="UETC01000001">
    <property type="protein sequence ID" value="SSA38202.1"/>
    <property type="molecule type" value="Genomic_DNA"/>
</dbReference>
<dbReference type="Pfam" id="PF00440">
    <property type="entry name" value="TetR_N"/>
    <property type="match status" value="1"/>
</dbReference>
<dbReference type="EMBL" id="QGDJ01000001">
    <property type="protein sequence ID" value="PWJ21924.1"/>
    <property type="molecule type" value="Genomic_DNA"/>
</dbReference>
<dbReference type="AlphaFoldDB" id="A0A2Y9BVZ6"/>
<keyword evidence="8" id="KW-1185">Reference proteome</keyword>
<dbReference type="Proteomes" id="UP000251571">
    <property type="component" value="Unassembled WGS sequence"/>
</dbReference>
<dbReference type="Proteomes" id="UP000245839">
    <property type="component" value="Unassembled WGS sequence"/>
</dbReference>
<dbReference type="PANTHER" id="PTHR30055:SF234">
    <property type="entry name" value="HTH-TYPE TRANSCRIPTIONAL REGULATOR BETI"/>
    <property type="match status" value="1"/>
</dbReference>
<dbReference type="GO" id="GO:0000976">
    <property type="term" value="F:transcription cis-regulatory region binding"/>
    <property type="evidence" value="ECO:0007669"/>
    <property type="project" value="TreeGrafter"/>
</dbReference>
<dbReference type="Gene3D" id="1.10.357.10">
    <property type="entry name" value="Tetracycline Repressor, domain 2"/>
    <property type="match status" value="1"/>
</dbReference>
<protein>
    <submittedName>
        <fullName evidence="6">AcrR family transcriptional regulator</fullName>
    </submittedName>
    <submittedName>
        <fullName evidence="7">DNA-binding transcriptional regulator, AcrR family</fullName>
    </submittedName>
</protein>
<reference evidence="7 9" key="1">
    <citation type="submission" date="2016-10" db="EMBL/GenBank/DDBJ databases">
        <authorList>
            <person name="Cai Z."/>
        </authorList>
    </citation>
    <scope>NUCLEOTIDE SEQUENCE [LARGE SCALE GENOMIC DNA]</scope>
    <source>
        <strain evidence="7 9">DSM 25227</strain>
    </source>
</reference>
<sequence length="203" mass="21812">MARPRAHDHDAKRAAILKGAARVFAREGIARASMSGVARECGVSKANLYHYHDSKDALLFAILDGYLSSLRDRLCDLPLPADPRGALLALTTEALLAYEGMDDEHRIQTEGMAVLPPAQAGVLKGYQRDMVARMADVLRRAAPALEGQRLREAVMSVFGMLNWFYMWSPGADAAARHAYARTVTDLALGGVGALGTSCGDEGA</sequence>
<evidence type="ECO:0000256" key="4">
    <source>
        <dbReference type="PROSITE-ProRule" id="PRU00335"/>
    </source>
</evidence>
<dbReference type="InterPro" id="IPR041490">
    <property type="entry name" value="KstR2_TetR_C"/>
</dbReference>
<dbReference type="RefSeq" id="WP_109562530.1">
    <property type="nucleotide sequence ID" value="NZ_QGDJ01000001.1"/>
</dbReference>